<evidence type="ECO:0000313" key="6">
    <source>
        <dbReference type="EMBL" id="TCC95826.1"/>
    </source>
</evidence>
<accession>A0A4V2MJW3</accession>
<evidence type="ECO:0000256" key="1">
    <source>
        <dbReference type="ARBA" id="ARBA00006576"/>
    </source>
</evidence>
<comment type="similarity">
    <text evidence="1">Belongs to the cytidine and deoxycytidylate deaminase family.</text>
</comment>
<keyword evidence="8" id="KW-1185">Reference proteome</keyword>
<dbReference type="AlphaFoldDB" id="A0A4V2MJW3"/>
<dbReference type="PANTHER" id="PTHR11079:SF161">
    <property type="entry name" value="CMP_DCMP-TYPE DEAMINASE DOMAIN-CONTAINING PROTEIN"/>
    <property type="match status" value="1"/>
</dbReference>
<dbReference type="Gene3D" id="3.40.140.10">
    <property type="entry name" value="Cytidine Deaminase, domain 2"/>
    <property type="match status" value="1"/>
</dbReference>
<dbReference type="FunFam" id="3.40.140.10:FF:000011">
    <property type="entry name" value="tRNA-specific adenosine deaminase"/>
    <property type="match status" value="1"/>
</dbReference>
<evidence type="ECO:0000313" key="7">
    <source>
        <dbReference type="EMBL" id="TKC61346.1"/>
    </source>
</evidence>
<protein>
    <submittedName>
        <fullName evidence="6">Nucleoside deaminase</fullName>
    </submittedName>
</protein>
<evidence type="ECO:0000313" key="8">
    <source>
        <dbReference type="Proteomes" id="UP000291117"/>
    </source>
</evidence>
<dbReference type="Proteomes" id="UP000309594">
    <property type="component" value="Unassembled WGS sequence"/>
</dbReference>
<evidence type="ECO:0000313" key="9">
    <source>
        <dbReference type="Proteomes" id="UP000309594"/>
    </source>
</evidence>
<dbReference type="CDD" id="cd01285">
    <property type="entry name" value="nucleoside_deaminase"/>
    <property type="match status" value="1"/>
</dbReference>
<dbReference type="InterPro" id="IPR016193">
    <property type="entry name" value="Cytidine_deaminase-like"/>
</dbReference>
<dbReference type="GO" id="GO:0006152">
    <property type="term" value="P:purine nucleoside catabolic process"/>
    <property type="evidence" value="ECO:0007669"/>
    <property type="project" value="TreeGrafter"/>
</dbReference>
<reference evidence="7 9" key="2">
    <citation type="submission" date="2019-04" db="EMBL/GenBank/DDBJ databases">
        <title>Pedobacter sp. RP-1-16 sp. nov., isolated from Arctic soil.</title>
        <authorList>
            <person name="Dahal R.H."/>
            <person name="Kim D.-U."/>
        </authorList>
    </citation>
    <scope>NUCLEOTIDE SEQUENCE [LARGE SCALE GENOMIC DNA]</scope>
    <source>
        <strain evidence="7 9">RP-1-16</strain>
    </source>
</reference>
<keyword evidence="4" id="KW-0862">Zinc</keyword>
<keyword evidence="2" id="KW-0479">Metal-binding</keyword>
<dbReference type="Proteomes" id="UP000291117">
    <property type="component" value="Unassembled WGS sequence"/>
</dbReference>
<dbReference type="RefSeq" id="WP_131609891.1">
    <property type="nucleotide sequence ID" value="NZ_SJSM01000008.1"/>
</dbReference>
<comment type="caution">
    <text evidence="6">The sequence shown here is derived from an EMBL/GenBank/DDBJ whole genome shotgun (WGS) entry which is preliminary data.</text>
</comment>
<dbReference type="PANTHER" id="PTHR11079">
    <property type="entry name" value="CYTOSINE DEAMINASE FAMILY MEMBER"/>
    <property type="match status" value="1"/>
</dbReference>
<gene>
    <name evidence="6" type="ORF">EZ444_14535</name>
    <name evidence="7" type="ORF">FBD94_12475</name>
</gene>
<sequence>MTKMNQHEKFMKMAIQLSEENVLNNVGEPFGAVIVKDGKMIAKSANKVTSTNDPTAHAEVSAIRIACKKLKTFDLSGCVIYTSCEPCPMCLSAVYWAKIDTIYYANTKQDAEYIGFSDKFIYDELNKPMDQRKLPIQQMMRDEAQQAFKLWKKKSFTNSLLSTTNNE</sequence>
<evidence type="ECO:0000256" key="2">
    <source>
        <dbReference type="ARBA" id="ARBA00022723"/>
    </source>
</evidence>
<dbReference type="InterPro" id="IPR002125">
    <property type="entry name" value="CMP_dCMP_dom"/>
</dbReference>
<feature type="domain" description="CMP/dCMP-type deaminase" evidence="5">
    <location>
        <begin position="5"/>
        <end position="120"/>
    </location>
</feature>
<dbReference type="PROSITE" id="PS51747">
    <property type="entry name" value="CYT_DCMP_DEAMINASES_2"/>
    <property type="match status" value="1"/>
</dbReference>
<dbReference type="EMBL" id="SJSM01000008">
    <property type="protein sequence ID" value="TCC95826.1"/>
    <property type="molecule type" value="Genomic_DNA"/>
</dbReference>
<evidence type="ECO:0000256" key="3">
    <source>
        <dbReference type="ARBA" id="ARBA00022801"/>
    </source>
</evidence>
<name>A0A4V2MJW3_9SPHI</name>
<dbReference type="SUPFAM" id="SSF53927">
    <property type="entry name" value="Cytidine deaminase-like"/>
    <property type="match status" value="1"/>
</dbReference>
<proteinExistence type="inferred from homology"/>
<keyword evidence="3" id="KW-0378">Hydrolase</keyword>
<dbReference type="OrthoDB" id="9802676at2"/>
<dbReference type="EMBL" id="SWDX01000004">
    <property type="protein sequence ID" value="TKC61346.1"/>
    <property type="molecule type" value="Genomic_DNA"/>
</dbReference>
<dbReference type="GO" id="GO:0008270">
    <property type="term" value="F:zinc ion binding"/>
    <property type="evidence" value="ECO:0007669"/>
    <property type="project" value="InterPro"/>
</dbReference>
<dbReference type="PROSITE" id="PS00903">
    <property type="entry name" value="CYT_DCMP_DEAMINASES_1"/>
    <property type="match status" value="1"/>
</dbReference>
<dbReference type="GO" id="GO:0047974">
    <property type="term" value="F:guanosine deaminase activity"/>
    <property type="evidence" value="ECO:0007669"/>
    <property type="project" value="TreeGrafter"/>
</dbReference>
<dbReference type="InterPro" id="IPR016192">
    <property type="entry name" value="APOBEC/CMP_deaminase_Zn-bd"/>
</dbReference>
<accession>A0A4V5PCP8</accession>
<evidence type="ECO:0000259" key="5">
    <source>
        <dbReference type="PROSITE" id="PS51747"/>
    </source>
</evidence>
<dbReference type="Pfam" id="PF00383">
    <property type="entry name" value="dCMP_cyt_deam_1"/>
    <property type="match status" value="1"/>
</dbReference>
<reference evidence="6 8" key="1">
    <citation type="submission" date="2019-02" db="EMBL/GenBank/DDBJ databases">
        <title>Pedobacter sp. RP-3-8 sp. nov., isolated from Arctic soil.</title>
        <authorList>
            <person name="Dahal R.H."/>
        </authorList>
    </citation>
    <scope>NUCLEOTIDE SEQUENCE [LARGE SCALE GENOMIC DNA]</scope>
    <source>
        <strain evidence="6 8">RP-3-8</strain>
    </source>
</reference>
<evidence type="ECO:0000256" key="4">
    <source>
        <dbReference type="ARBA" id="ARBA00022833"/>
    </source>
</evidence>
<organism evidence="6 8">
    <name type="scientific">Pedobacter hiemivivus</name>
    <dbReference type="NCBI Taxonomy" id="2530454"/>
    <lineage>
        <taxon>Bacteria</taxon>
        <taxon>Pseudomonadati</taxon>
        <taxon>Bacteroidota</taxon>
        <taxon>Sphingobacteriia</taxon>
        <taxon>Sphingobacteriales</taxon>
        <taxon>Sphingobacteriaceae</taxon>
        <taxon>Pedobacter</taxon>
    </lineage>
</organism>